<accession>A0ABX7YJE1</accession>
<dbReference type="InterPro" id="IPR025997">
    <property type="entry name" value="SBP_2_dom"/>
</dbReference>
<comment type="similarity">
    <text evidence="2">Belongs to the bacterial solute-binding protein 2 family.</text>
</comment>
<dbReference type="PANTHER" id="PTHR46847">
    <property type="entry name" value="D-ALLOSE-BINDING PERIPLASMIC PROTEIN-RELATED"/>
    <property type="match status" value="1"/>
</dbReference>
<reference evidence="5 6" key="1">
    <citation type="submission" date="2021-04" db="EMBL/GenBank/DDBJ databases">
        <title>Complete genome sequence of a novel Streptococcus species.</title>
        <authorList>
            <person name="Teng J.L.L."/>
        </authorList>
    </citation>
    <scope>NUCLEOTIDE SEQUENCE [LARGE SCALE GENOMIC DNA]</scope>
    <source>
        <strain evidence="5 6">HKU75</strain>
    </source>
</reference>
<dbReference type="Proteomes" id="UP000677616">
    <property type="component" value="Chromosome"/>
</dbReference>
<evidence type="ECO:0000313" key="6">
    <source>
        <dbReference type="Proteomes" id="UP000677616"/>
    </source>
</evidence>
<dbReference type="SUPFAM" id="SSF53822">
    <property type="entry name" value="Periplasmic binding protein-like I"/>
    <property type="match status" value="1"/>
</dbReference>
<dbReference type="EMBL" id="CP073084">
    <property type="protein sequence ID" value="QUE53459.1"/>
    <property type="molecule type" value="Genomic_DNA"/>
</dbReference>
<organism evidence="5 6">
    <name type="scientific">Streptococcus oriscaviae</name>
    <dbReference type="NCBI Taxonomy" id="2781599"/>
    <lineage>
        <taxon>Bacteria</taxon>
        <taxon>Bacillati</taxon>
        <taxon>Bacillota</taxon>
        <taxon>Bacilli</taxon>
        <taxon>Lactobacillales</taxon>
        <taxon>Streptococcaceae</taxon>
        <taxon>Streptococcus</taxon>
    </lineage>
</organism>
<dbReference type="PANTHER" id="PTHR46847:SF1">
    <property type="entry name" value="D-ALLOSE-BINDING PERIPLASMIC PROTEIN-RELATED"/>
    <property type="match status" value="1"/>
</dbReference>
<dbReference type="RefSeq" id="WP_212569647.1">
    <property type="nucleotide sequence ID" value="NZ_CP073084.1"/>
</dbReference>
<proteinExistence type="inferred from homology"/>
<evidence type="ECO:0000256" key="1">
    <source>
        <dbReference type="ARBA" id="ARBA00004196"/>
    </source>
</evidence>
<evidence type="ECO:0000256" key="3">
    <source>
        <dbReference type="ARBA" id="ARBA00022729"/>
    </source>
</evidence>
<keyword evidence="6" id="KW-1185">Reference proteome</keyword>
<evidence type="ECO:0000259" key="4">
    <source>
        <dbReference type="Pfam" id="PF13407"/>
    </source>
</evidence>
<keyword evidence="3" id="KW-0732">Signal</keyword>
<protein>
    <submittedName>
        <fullName evidence="5">Substrate-binding domain-containing protein</fullName>
    </submittedName>
</protein>
<feature type="domain" description="Periplasmic binding protein" evidence="4">
    <location>
        <begin position="42"/>
        <end position="296"/>
    </location>
</feature>
<dbReference type="Gene3D" id="3.40.50.2300">
    <property type="match status" value="2"/>
</dbReference>
<name>A0ABX7YJE1_9STRE</name>
<comment type="subcellular location">
    <subcellularLocation>
        <location evidence="1">Cell envelope</location>
    </subcellularLocation>
</comment>
<sequence length="323" mass="36110">MKFKLTYKKALTCFLWLIASGIIALIYFQGTRVTVVDNQVKVGVTYMTMNNHFYKTLNSEIKKSVSDHNGILYVRDPELDEVRQSQQIDYFREMQVDVIVINPVKRDSPEIISALKQAQAEGIKLIVVDTQLEGIEVDSTIVSDNYQAGVLNAQNMMATVEQADILLLEHTNTVSARDRIQGFLDTIEGKEAYKVVARKDTLGQTEVGMPEVMEVINQGINFTVVMALNDTSALGALAAIKEKGLEEKIYIYGVDGSPDMKNLLYRTDDIQATVAQSPITMGEKTAEILFRLVEGKPVAKEYIIPVDLITKETIGQYDITGWQ</sequence>
<dbReference type="Pfam" id="PF13407">
    <property type="entry name" value="Peripla_BP_4"/>
    <property type="match status" value="1"/>
</dbReference>
<dbReference type="InterPro" id="IPR028082">
    <property type="entry name" value="Peripla_BP_I"/>
</dbReference>
<gene>
    <name evidence="5" type="ORF">INT76_06140</name>
</gene>
<evidence type="ECO:0000256" key="2">
    <source>
        <dbReference type="ARBA" id="ARBA00007639"/>
    </source>
</evidence>
<evidence type="ECO:0000313" key="5">
    <source>
        <dbReference type="EMBL" id="QUE53459.1"/>
    </source>
</evidence>